<dbReference type="Gene3D" id="3.30.750.24">
    <property type="entry name" value="STAS domain"/>
    <property type="match status" value="1"/>
</dbReference>
<dbReference type="InterPro" id="IPR036513">
    <property type="entry name" value="STAS_dom_sf"/>
</dbReference>
<evidence type="ECO:0000259" key="7">
    <source>
        <dbReference type="PROSITE" id="PS50801"/>
    </source>
</evidence>
<dbReference type="SMART" id="SM00100">
    <property type="entry name" value="cNMP"/>
    <property type="match status" value="1"/>
</dbReference>
<evidence type="ECO:0000259" key="6">
    <source>
        <dbReference type="PROSITE" id="PS50042"/>
    </source>
</evidence>
<dbReference type="PANTHER" id="PTHR43310">
    <property type="entry name" value="SULFATE TRANSPORTER YBAR-RELATED"/>
    <property type="match status" value="1"/>
</dbReference>
<feature type="transmembrane region" description="Helical" evidence="5">
    <location>
        <begin position="397"/>
        <end position="417"/>
    </location>
</feature>
<dbReference type="InterPro" id="IPR014710">
    <property type="entry name" value="RmlC-like_jellyroll"/>
</dbReference>
<dbReference type="Pfam" id="PF01740">
    <property type="entry name" value="STAS"/>
    <property type="match status" value="1"/>
</dbReference>
<dbReference type="InterPro" id="IPR018488">
    <property type="entry name" value="cNMP-bd_CS"/>
</dbReference>
<evidence type="ECO:0000256" key="4">
    <source>
        <dbReference type="ARBA" id="ARBA00023136"/>
    </source>
</evidence>
<accession>A0A5N0T5I8</accession>
<keyword evidence="4 5" id="KW-0472">Membrane</keyword>
<dbReference type="InterPro" id="IPR052706">
    <property type="entry name" value="Membrane-Transporter-like"/>
</dbReference>
<dbReference type="PROSITE" id="PS50801">
    <property type="entry name" value="STAS"/>
    <property type="match status" value="1"/>
</dbReference>
<evidence type="ECO:0000313" key="8">
    <source>
        <dbReference type="EMBL" id="KAA9130315.1"/>
    </source>
</evidence>
<feature type="transmembrane region" description="Helical" evidence="5">
    <location>
        <begin position="111"/>
        <end position="131"/>
    </location>
</feature>
<dbReference type="Proteomes" id="UP000325372">
    <property type="component" value="Unassembled WGS sequence"/>
</dbReference>
<dbReference type="PROSITE" id="PS00889">
    <property type="entry name" value="CNMP_BINDING_2"/>
    <property type="match status" value="1"/>
</dbReference>
<dbReference type="InterPro" id="IPR011547">
    <property type="entry name" value="SLC26A/SulP_dom"/>
</dbReference>
<organism evidence="8 9">
    <name type="scientific">Marinihelvus fidelis</name>
    <dbReference type="NCBI Taxonomy" id="2613842"/>
    <lineage>
        <taxon>Bacteria</taxon>
        <taxon>Pseudomonadati</taxon>
        <taxon>Pseudomonadota</taxon>
        <taxon>Gammaproteobacteria</taxon>
        <taxon>Chromatiales</taxon>
        <taxon>Wenzhouxiangellaceae</taxon>
        <taxon>Marinihelvus</taxon>
    </lineage>
</organism>
<dbReference type="Pfam" id="PF00027">
    <property type="entry name" value="cNMP_binding"/>
    <property type="match status" value="1"/>
</dbReference>
<feature type="transmembrane region" description="Helical" evidence="5">
    <location>
        <begin position="237"/>
        <end position="254"/>
    </location>
</feature>
<sequence>MHPASHWAYNGIRSGKSRRAPCRWPCLGLSATRAGLSPNRFTKGSWPARASETDTMNWIQRRGYVSKTPFSDGVLGLFDGLDSALWCYGFATILFAGSMTAYLPVAVMAILVGWGLLAIFVALTSGLNVHVTNIDEQAVVILAGLGVSLVAAKGGAGPESLATLLALTSVSAVLVAVGFLVAGRFRAARVLELLPFPVICGFMAGVAWLLVNAAVLVTVDVPISSALPEKLAVGEDLAKLLAALGCGVFLSVFVGRVRRVWAFPAAALLIFIGFYAVTRWLGMDQQALLAGGWLFDVSGNGSSVMETLAGLSFSDIDFGFILGSLPELLTIVFLALLSASMSLTALSSSQKVDVDGSAEIEGQGLGNLLCAVVACPPGYTDVAGSSIYARFGVSSRWVGLVSGIVCLLIAAFGGQLISYLPKVLVGATIFLFAYQLAYEWLFQRIRGFQPVDFLVVCIILAMVIFVGFMVGIVTGIVLTLVLFVLRYSMISAIHGRYTLREYRSSVERPPSVNLALDRVGRGSLVYTLRGFLFFGTANHVFQRIKEDLADENEEHLAVLLDFKRVTGIDISALNTFVQVRQFCEDRGIQLLYSDVPMASQFQISSLNAVSLEEDSPLFFEDMDYAVEYIEELVLRHADPSAIRMTVREQLEQILESEDRIELIMHALQRVECAEGDSLFAQGDRDNGFYILESGALSAYIDQHGAQHRVKKFGPGSLIGELSMFIPGKRRTATVTADAPSVLYFMSSEVLSAADLRDSRLAAAVNELIARALGMRIDYMNQRLMLELD</sequence>
<evidence type="ECO:0000256" key="3">
    <source>
        <dbReference type="ARBA" id="ARBA00022989"/>
    </source>
</evidence>
<comment type="subcellular location">
    <subcellularLocation>
        <location evidence="1">Membrane</location>
        <topology evidence="1">Multi-pass membrane protein</topology>
    </subcellularLocation>
</comment>
<dbReference type="AlphaFoldDB" id="A0A5N0T5I8"/>
<dbReference type="PANTHER" id="PTHR43310:SF1">
    <property type="entry name" value="SULFATE TRANSPORTER YBAR-RELATED"/>
    <property type="match status" value="1"/>
</dbReference>
<feature type="transmembrane region" description="Helical" evidence="5">
    <location>
        <begin position="453"/>
        <end position="485"/>
    </location>
</feature>
<feature type="transmembrane region" description="Helical" evidence="5">
    <location>
        <begin position="138"/>
        <end position="156"/>
    </location>
</feature>
<comment type="caution">
    <text evidence="8">The sequence shown here is derived from an EMBL/GenBank/DDBJ whole genome shotgun (WGS) entry which is preliminary data.</text>
</comment>
<keyword evidence="9" id="KW-1185">Reference proteome</keyword>
<keyword evidence="2 5" id="KW-0812">Transmembrane</keyword>
<evidence type="ECO:0000313" key="9">
    <source>
        <dbReference type="Proteomes" id="UP000325372"/>
    </source>
</evidence>
<feature type="transmembrane region" description="Helical" evidence="5">
    <location>
        <begin position="318"/>
        <end position="339"/>
    </location>
</feature>
<evidence type="ECO:0000256" key="2">
    <source>
        <dbReference type="ARBA" id="ARBA00022692"/>
    </source>
</evidence>
<feature type="domain" description="STAS" evidence="7">
    <location>
        <begin position="522"/>
        <end position="629"/>
    </location>
</feature>
<feature type="transmembrane region" description="Helical" evidence="5">
    <location>
        <begin position="423"/>
        <end position="441"/>
    </location>
</feature>
<dbReference type="CDD" id="cd00038">
    <property type="entry name" value="CAP_ED"/>
    <property type="match status" value="1"/>
</dbReference>
<evidence type="ECO:0000256" key="5">
    <source>
        <dbReference type="SAM" id="Phobius"/>
    </source>
</evidence>
<dbReference type="InterPro" id="IPR000595">
    <property type="entry name" value="cNMP-bd_dom"/>
</dbReference>
<reference evidence="8 9" key="1">
    <citation type="submission" date="2019-09" db="EMBL/GenBank/DDBJ databases">
        <title>Wenzhouxiangella sp. Genome sequencing and assembly.</title>
        <authorList>
            <person name="Zhang R."/>
        </authorList>
    </citation>
    <scope>NUCLEOTIDE SEQUENCE [LARGE SCALE GENOMIC DNA]</scope>
    <source>
        <strain evidence="8 9">W260</strain>
    </source>
</reference>
<feature type="domain" description="Cyclic nucleotide-binding" evidence="6">
    <location>
        <begin position="650"/>
        <end position="750"/>
    </location>
</feature>
<dbReference type="InterPro" id="IPR002645">
    <property type="entry name" value="STAS_dom"/>
</dbReference>
<name>A0A5N0T5I8_9GAMM</name>
<dbReference type="Pfam" id="PF00916">
    <property type="entry name" value="Sulfate_transp"/>
    <property type="match status" value="1"/>
</dbReference>
<dbReference type="GO" id="GO:0016020">
    <property type="term" value="C:membrane"/>
    <property type="evidence" value="ECO:0007669"/>
    <property type="project" value="UniProtKB-SubCell"/>
</dbReference>
<dbReference type="InterPro" id="IPR018490">
    <property type="entry name" value="cNMP-bd_dom_sf"/>
</dbReference>
<protein>
    <submittedName>
        <fullName evidence="8">Cyclic nucleotide-binding domain-containing protein</fullName>
    </submittedName>
</protein>
<dbReference type="PROSITE" id="PS50042">
    <property type="entry name" value="CNMP_BINDING_3"/>
    <property type="match status" value="1"/>
</dbReference>
<feature type="transmembrane region" description="Helical" evidence="5">
    <location>
        <begin position="162"/>
        <end position="182"/>
    </location>
</feature>
<evidence type="ECO:0000256" key="1">
    <source>
        <dbReference type="ARBA" id="ARBA00004141"/>
    </source>
</evidence>
<feature type="transmembrane region" description="Helical" evidence="5">
    <location>
        <begin position="261"/>
        <end position="281"/>
    </location>
</feature>
<feature type="transmembrane region" description="Helical" evidence="5">
    <location>
        <begin position="85"/>
        <end position="105"/>
    </location>
</feature>
<dbReference type="SUPFAM" id="SSF52091">
    <property type="entry name" value="SpoIIaa-like"/>
    <property type="match status" value="1"/>
</dbReference>
<dbReference type="Gene3D" id="2.60.120.10">
    <property type="entry name" value="Jelly Rolls"/>
    <property type="match status" value="1"/>
</dbReference>
<dbReference type="EMBL" id="VYXP01000008">
    <property type="protein sequence ID" value="KAA9130315.1"/>
    <property type="molecule type" value="Genomic_DNA"/>
</dbReference>
<dbReference type="SUPFAM" id="SSF51206">
    <property type="entry name" value="cAMP-binding domain-like"/>
    <property type="match status" value="1"/>
</dbReference>
<dbReference type="CDD" id="cd07042">
    <property type="entry name" value="STAS_SulP_like_sulfate_transporter"/>
    <property type="match status" value="1"/>
</dbReference>
<keyword evidence="3 5" id="KW-1133">Transmembrane helix</keyword>
<feature type="transmembrane region" description="Helical" evidence="5">
    <location>
        <begin position="194"/>
        <end position="217"/>
    </location>
</feature>
<gene>
    <name evidence="8" type="ORF">F3N42_13330</name>
</gene>
<proteinExistence type="predicted"/>